<dbReference type="KEGG" id="pya:PYCH_08760"/>
<dbReference type="OrthoDB" id="60382at2157"/>
<dbReference type="GeneID" id="10837451"/>
<dbReference type="EMBL" id="CP002779">
    <property type="protein sequence ID" value="AEH24561.1"/>
    <property type="molecule type" value="Genomic_DNA"/>
</dbReference>
<evidence type="ECO:0000313" key="1">
    <source>
        <dbReference type="EMBL" id="AEH24561.1"/>
    </source>
</evidence>
<protein>
    <submittedName>
        <fullName evidence="1">Uncharacterized protein</fullName>
    </submittedName>
</protein>
<dbReference type="eggNOG" id="arCOG05115">
    <property type="taxonomic scope" value="Archaea"/>
</dbReference>
<gene>
    <name evidence="1" type="ordered locus">PYCH_08760</name>
</gene>
<dbReference type="RefSeq" id="WP_013905618.1">
    <property type="nucleotide sequence ID" value="NC_015680.1"/>
</dbReference>
<dbReference type="AlphaFoldDB" id="F8AJB4"/>
<dbReference type="Proteomes" id="UP000008386">
    <property type="component" value="Chromosome"/>
</dbReference>
<organism evidence="1 2">
    <name type="scientific">Pyrococcus yayanosii (strain CH1 / JCM 16557)</name>
    <dbReference type="NCBI Taxonomy" id="529709"/>
    <lineage>
        <taxon>Archaea</taxon>
        <taxon>Methanobacteriati</taxon>
        <taxon>Methanobacteriota</taxon>
        <taxon>Thermococci</taxon>
        <taxon>Thermococcales</taxon>
        <taxon>Thermococcaceae</taxon>
        <taxon>Pyrococcus</taxon>
    </lineage>
</organism>
<evidence type="ECO:0000313" key="2">
    <source>
        <dbReference type="Proteomes" id="UP000008386"/>
    </source>
</evidence>
<reference evidence="1 2" key="1">
    <citation type="journal article" date="2011" name="J. Bacteriol.">
        <title>Complete genome sequence of the obligate piezophilic hyperthermophilic archaeon Pyrococcus yayanosii CH1.</title>
        <authorList>
            <person name="Jun X."/>
            <person name="Lupeng L."/>
            <person name="Minjuan X."/>
            <person name="Oger P."/>
            <person name="Fengping W."/>
            <person name="Jebbar M."/>
            <person name="Xiang X."/>
        </authorList>
    </citation>
    <scope>NUCLEOTIDE SEQUENCE [LARGE SCALE GENOMIC DNA]</scope>
    <source>
        <strain evidence="2">CH1 / JCM 16557</strain>
    </source>
</reference>
<sequence>MKNPVIRLRAIFRMGGVVYKGYEVRGDTLVFRFERSGDFFIQVIETKEVKTREKLSPAKVLMEVTTNGKRRIYEARLVEERGGELIYEVSEF</sequence>
<accession>F8AJB4</accession>
<name>F8AJB4_PYRYC</name>
<dbReference type="HOGENOM" id="CLU_168730_0_0_2"/>
<keyword evidence="2" id="KW-1185">Reference proteome</keyword>
<proteinExistence type="predicted"/>